<evidence type="ECO:0000256" key="1">
    <source>
        <dbReference type="ARBA" id="ARBA00022737"/>
    </source>
</evidence>
<evidence type="ECO:0000313" key="4">
    <source>
        <dbReference type="Proteomes" id="UP000037035"/>
    </source>
</evidence>
<dbReference type="OrthoDB" id="5370059at2759"/>
<dbReference type="PANTHER" id="PTHR22870">
    <property type="entry name" value="REGULATOR OF CHROMOSOME CONDENSATION"/>
    <property type="match status" value="1"/>
</dbReference>
<accession>A0A0L6U7I1</accession>
<dbReference type="STRING" id="27349.A0A0L6U7I1"/>
<keyword evidence="1" id="KW-0677">Repeat</keyword>
<comment type="caution">
    <text evidence="3">The sequence shown here is derived from an EMBL/GenBank/DDBJ whole genome shotgun (WGS) entry which is preliminary data.</text>
</comment>
<dbReference type="Proteomes" id="UP000037035">
    <property type="component" value="Unassembled WGS sequence"/>
</dbReference>
<evidence type="ECO:0000256" key="2">
    <source>
        <dbReference type="PROSITE-ProRule" id="PRU00235"/>
    </source>
</evidence>
<gene>
    <name evidence="3" type="ORF">VP01_988g3</name>
</gene>
<evidence type="ECO:0000313" key="3">
    <source>
        <dbReference type="EMBL" id="KNZ43765.1"/>
    </source>
</evidence>
<dbReference type="Pfam" id="PF13540">
    <property type="entry name" value="RCC1_2"/>
    <property type="match status" value="2"/>
</dbReference>
<dbReference type="PROSITE" id="PS50012">
    <property type="entry name" value="RCC1_3"/>
    <property type="match status" value="2"/>
</dbReference>
<dbReference type="EMBL" id="LAVV01015591">
    <property type="protein sequence ID" value="KNZ43765.1"/>
    <property type="molecule type" value="Genomic_DNA"/>
</dbReference>
<proteinExistence type="predicted"/>
<name>A0A0L6U7I1_9BASI</name>
<feature type="repeat" description="RCC1" evidence="2">
    <location>
        <begin position="3"/>
        <end position="60"/>
    </location>
</feature>
<organism evidence="3 4">
    <name type="scientific">Puccinia sorghi</name>
    <dbReference type="NCBI Taxonomy" id="27349"/>
    <lineage>
        <taxon>Eukaryota</taxon>
        <taxon>Fungi</taxon>
        <taxon>Dikarya</taxon>
        <taxon>Basidiomycota</taxon>
        <taxon>Pucciniomycotina</taxon>
        <taxon>Pucciniomycetes</taxon>
        <taxon>Pucciniales</taxon>
        <taxon>Pucciniaceae</taxon>
        <taxon>Puccinia</taxon>
    </lineage>
</organism>
<sequence>MAVILFSAGSNSHGQLTTNTNQQDIHHFEEAARFLPLSSSSSRVVSSAAGGRHALFLTCHSELYGCGDGSQGQLPPSSYRIPPPPPDGDTHTALAQINYKKLILHSPHIDPQLQQTLVNKYRPVQVAACWETSFIVLSCHPELGPEESLIYDDHILAFGSNNLLVRGSAAPALLDHPSLPNLVELPSKSQHQSQTGRRTIRLHASCRHLIALVAHQGSMQLVGWGAARHGQLGPALTARSVTPCVLPLTFPSGPTTTFESVKIALGNQHTVVVCPTQIWCWGSNRHGQLPPSLHALPPADILELQASWNATFLILQQPNSPGHKRLLGYGSNSHGQLLSHDPSLTCLDRLILSSFSHLVSGSEHLLIANLLYDRHEVWGWGWNEHGNLGSDPALSTSLFKPIFRLQPSHKISHLLAGCATSFIFCSL</sequence>
<reference evidence="3 4" key="1">
    <citation type="submission" date="2015-08" db="EMBL/GenBank/DDBJ databases">
        <title>Next Generation Sequencing and Analysis of the Genome of Puccinia sorghi L Schw, the Causal Agent of Maize Common Rust.</title>
        <authorList>
            <person name="Rochi L."/>
            <person name="Burguener G."/>
            <person name="Darino M."/>
            <person name="Turjanski A."/>
            <person name="Kreff E."/>
            <person name="Dieguez M.J."/>
            <person name="Sacco F."/>
        </authorList>
    </citation>
    <scope>NUCLEOTIDE SEQUENCE [LARGE SCALE GENOMIC DNA]</scope>
    <source>
        <strain evidence="3 4">RO10H11247</strain>
    </source>
</reference>
<keyword evidence="4" id="KW-1185">Reference proteome</keyword>
<dbReference type="SUPFAM" id="SSF50985">
    <property type="entry name" value="RCC1/BLIP-II"/>
    <property type="match status" value="1"/>
</dbReference>
<dbReference type="PANTHER" id="PTHR22870:SF466">
    <property type="entry name" value="ANKYRIN REPEAT-CONTAINING PROTEIN"/>
    <property type="match status" value="1"/>
</dbReference>
<dbReference type="InterPro" id="IPR009091">
    <property type="entry name" value="RCC1/BLIP-II"/>
</dbReference>
<dbReference type="AlphaFoldDB" id="A0A0L6U7I1"/>
<dbReference type="VEuPathDB" id="FungiDB:VP01_988g3"/>
<feature type="repeat" description="RCC1" evidence="2">
    <location>
        <begin position="219"/>
        <end position="276"/>
    </location>
</feature>
<dbReference type="InterPro" id="IPR000408">
    <property type="entry name" value="Reg_chr_condens"/>
</dbReference>
<protein>
    <submittedName>
        <fullName evidence="3">Uncharacterized protein</fullName>
    </submittedName>
</protein>
<dbReference type="InterPro" id="IPR051210">
    <property type="entry name" value="Ub_ligase/GEF_domain"/>
</dbReference>
<dbReference type="Gene3D" id="2.130.10.30">
    <property type="entry name" value="Regulator of chromosome condensation 1/beta-lactamase-inhibitor protein II"/>
    <property type="match status" value="1"/>
</dbReference>